<protein>
    <submittedName>
        <fullName evidence="2">G4181 protein</fullName>
    </submittedName>
</protein>
<feature type="region of interest" description="Disordered" evidence="1">
    <location>
        <begin position="72"/>
        <end position="123"/>
    </location>
</feature>
<dbReference type="EMBL" id="CAXHTA020000006">
    <property type="protein sequence ID" value="CAL5221911.1"/>
    <property type="molecule type" value="Genomic_DNA"/>
</dbReference>
<proteinExistence type="predicted"/>
<reference evidence="2 3" key="1">
    <citation type="submission" date="2024-06" db="EMBL/GenBank/DDBJ databases">
        <authorList>
            <person name="Kraege A."/>
            <person name="Thomma B."/>
        </authorList>
    </citation>
    <scope>NUCLEOTIDE SEQUENCE [LARGE SCALE GENOMIC DNA]</scope>
</reference>
<sequence>MSNDGKEEQNNMQVTLPSHNAGDWVFRVVWTGNGDGSVLQRRDHNKSIEEQIVIDGGHSWDGYRMRAALQLSPPATSPSATGGAAPAASSTDAAGTTPAATSTIAAGPGLAAPSTSTGGLTPAASSTTAAAAAAATALAASPFSGAAGSTAMTGITPSLTIITHSHADHFDGAERLFQSRKGRPGLALIRDTDDMIILYSVPVPPKYDQDPDGDARRDLGKDGFEILPDTTNNEAAEEARAKCRLRCSTFLLPIAMDDSDSEVSDEKAYEVWWHAPRSLATASSSSSSSSMTAAPATGTPARVPPDPAPAGAPVTSLPRIVQLTKASPLKEDESAWNIASIVSYHKPTAILFTGDSTGTKVESHLSPL</sequence>
<keyword evidence="3" id="KW-1185">Reference proteome</keyword>
<evidence type="ECO:0000256" key="1">
    <source>
        <dbReference type="SAM" id="MobiDB-lite"/>
    </source>
</evidence>
<organism evidence="2 3">
    <name type="scientific">Coccomyxa viridis</name>
    <dbReference type="NCBI Taxonomy" id="1274662"/>
    <lineage>
        <taxon>Eukaryota</taxon>
        <taxon>Viridiplantae</taxon>
        <taxon>Chlorophyta</taxon>
        <taxon>core chlorophytes</taxon>
        <taxon>Trebouxiophyceae</taxon>
        <taxon>Trebouxiophyceae incertae sedis</taxon>
        <taxon>Coccomyxaceae</taxon>
        <taxon>Coccomyxa</taxon>
    </lineage>
</organism>
<dbReference type="Proteomes" id="UP001497392">
    <property type="component" value="Unassembled WGS sequence"/>
</dbReference>
<evidence type="ECO:0000313" key="3">
    <source>
        <dbReference type="Proteomes" id="UP001497392"/>
    </source>
</evidence>
<feature type="compositionally biased region" description="Low complexity" evidence="1">
    <location>
        <begin position="281"/>
        <end position="301"/>
    </location>
</feature>
<comment type="caution">
    <text evidence="2">The sequence shown here is derived from an EMBL/GenBank/DDBJ whole genome shotgun (WGS) entry which is preliminary data.</text>
</comment>
<gene>
    <name evidence="2" type="primary">g4181</name>
    <name evidence="2" type="ORF">VP750_LOCUS3570</name>
</gene>
<accession>A0ABP1FPR7</accession>
<name>A0ABP1FPR7_9CHLO</name>
<feature type="region of interest" description="Disordered" evidence="1">
    <location>
        <begin position="281"/>
        <end position="314"/>
    </location>
</feature>
<evidence type="ECO:0000313" key="2">
    <source>
        <dbReference type="EMBL" id="CAL5221911.1"/>
    </source>
</evidence>